<keyword evidence="5" id="KW-0812">Transmembrane</keyword>
<keyword evidence="2" id="KW-0456">Lyase</keyword>
<evidence type="ECO:0000313" key="6">
    <source>
        <dbReference type="EMBL" id="KAJ1730011.1"/>
    </source>
</evidence>
<accession>A0A9W8CYE8</accession>
<dbReference type="Pfam" id="PF13772">
    <property type="entry name" value="AIG2_2"/>
    <property type="match status" value="1"/>
</dbReference>
<dbReference type="OrthoDB" id="2017317at2759"/>
<keyword evidence="5" id="KW-1133">Transmembrane helix</keyword>
<reference evidence="6" key="1">
    <citation type="submission" date="2022-07" db="EMBL/GenBank/DDBJ databases">
        <title>Phylogenomic reconstructions and comparative analyses of Kickxellomycotina fungi.</title>
        <authorList>
            <person name="Reynolds N.K."/>
            <person name="Stajich J.E."/>
            <person name="Barry K."/>
            <person name="Grigoriev I.V."/>
            <person name="Crous P."/>
            <person name="Smith M.E."/>
        </authorList>
    </citation>
    <scope>NUCLEOTIDE SEQUENCE</scope>
    <source>
        <strain evidence="6">BCRC 34381</strain>
    </source>
</reference>
<dbReference type="GO" id="GO:0003839">
    <property type="term" value="F:gamma-glutamylcyclotransferase activity"/>
    <property type="evidence" value="ECO:0007669"/>
    <property type="project" value="UniProtKB-EC"/>
</dbReference>
<dbReference type="EC" id="4.3.2.9" evidence="1"/>
<name>A0A9W8CYE8_9FUNG</name>
<evidence type="ECO:0000256" key="5">
    <source>
        <dbReference type="SAM" id="Phobius"/>
    </source>
</evidence>
<dbReference type="PANTHER" id="PTHR12935">
    <property type="entry name" value="GAMMA-GLUTAMYLCYCLOTRANSFERASE"/>
    <property type="match status" value="1"/>
</dbReference>
<dbReference type="Gene3D" id="3.10.490.10">
    <property type="entry name" value="Gamma-glutamyl cyclotransferase-like"/>
    <property type="match status" value="1"/>
</dbReference>
<proteinExistence type="predicted"/>
<protein>
    <recommendedName>
        <fullName evidence="1">gamma-glutamylcyclotransferase</fullName>
        <ecNumber evidence="1">4.3.2.9</ecNumber>
    </recommendedName>
</protein>
<evidence type="ECO:0000256" key="1">
    <source>
        <dbReference type="ARBA" id="ARBA00012346"/>
    </source>
</evidence>
<dbReference type="AlphaFoldDB" id="A0A9W8CYE8"/>
<evidence type="ECO:0000256" key="2">
    <source>
        <dbReference type="ARBA" id="ARBA00023239"/>
    </source>
</evidence>
<gene>
    <name evidence="6" type="ORF">LPJ61_003246</name>
</gene>
<evidence type="ECO:0000313" key="7">
    <source>
        <dbReference type="Proteomes" id="UP001143981"/>
    </source>
</evidence>
<dbReference type="PANTHER" id="PTHR12935:SF0">
    <property type="entry name" value="GAMMA-GLUTAMYLCYCLOTRANSFERASE"/>
    <property type="match status" value="1"/>
</dbReference>
<dbReference type="EMBL" id="JANBOI010000517">
    <property type="protein sequence ID" value="KAJ1730011.1"/>
    <property type="molecule type" value="Genomic_DNA"/>
</dbReference>
<feature type="active site" description="Proton acceptor" evidence="3">
    <location>
        <position position="92"/>
    </location>
</feature>
<evidence type="ECO:0000256" key="4">
    <source>
        <dbReference type="PIRSR" id="PIRSR617939-2"/>
    </source>
</evidence>
<organism evidence="6 7">
    <name type="scientific">Coemansia biformis</name>
    <dbReference type="NCBI Taxonomy" id="1286918"/>
    <lineage>
        <taxon>Eukaryota</taxon>
        <taxon>Fungi</taxon>
        <taxon>Fungi incertae sedis</taxon>
        <taxon>Zoopagomycota</taxon>
        <taxon>Kickxellomycotina</taxon>
        <taxon>Kickxellomycetes</taxon>
        <taxon>Kickxellales</taxon>
        <taxon>Kickxellaceae</taxon>
        <taxon>Coemansia</taxon>
    </lineage>
</organism>
<feature type="binding site" evidence="4">
    <location>
        <position position="138"/>
    </location>
    <ligand>
        <name>substrate</name>
    </ligand>
</feature>
<dbReference type="InterPro" id="IPR017939">
    <property type="entry name" value="G-Glutamylcylcotransferase"/>
</dbReference>
<feature type="transmembrane region" description="Helical" evidence="5">
    <location>
        <begin position="177"/>
        <end position="200"/>
    </location>
</feature>
<comment type="caution">
    <text evidence="6">The sequence shown here is derived from an EMBL/GenBank/DDBJ whole genome shotgun (WGS) entry which is preliminary data.</text>
</comment>
<sequence>MNSDVLTGRRGVRPVASRPVTVPDYQLTFDMAGLPYWEPGFGIIQPVSGGTTADAGSTRPDKRAADCQVGAPLHCVAFSITRHELEHIVNTEGGSGNPDFGYQLDEIACTAYDGTRMLGYTLIDTRRVASGMHPSPRYHSILIKGAAEHGLAQEYIERLAEIRAYVPKTRGQQTAKYLVAVLFAPLMVPPIVAAVCALALGTKTPRVVAAYNEWVVRLVRLAHNHVFAPVFGAGC</sequence>
<dbReference type="Proteomes" id="UP001143981">
    <property type="component" value="Unassembled WGS sequence"/>
</dbReference>
<evidence type="ECO:0000256" key="3">
    <source>
        <dbReference type="PIRSR" id="PIRSR617939-1"/>
    </source>
</evidence>
<keyword evidence="7" id="KW-1185">Reference proteome</keyword>
<keyword evidence="5" id="KW-0472">Membrane</keyword>